<evidence type="ECO:0000256" key="5">
    <source>
        <dbReference type="ARBA" id="ARBA00022683"/>
    </source>
</evidence>
<gene>
    <name evidence="10" type="ORF">NSA47_08960</name>
</gene>
<comment type="caution">
    <text evidence="10">The sequence shown here is derived from an EMBL/GenBank/DDBJ whole genome shotgun (WGS) entry which is preliminary data.</text>
</comment>
<evidence type="ECO:0000313" key="11">
    <source>
        <dbReference type="Proteomes" id="UP001205748"/>
    </source>
</evidence>
<dbReference type="GO" id="GO:0009401">
    <property type="term" value="P:phosphoenolpyruvate-dependent sugar phosphotransferase system"/>
    <property type="evidence" value="ECO:0007669"/>
    <property type="project" value="UniProtKB-KW"/>
</dbReference>
<keyword evidence="8 9" id="KW-0472">Membrane</keyword>
<dbReference type="GO" id="GO:0005886">
    <property type="term" value="C:plasma membrane"/>
    <property type="evidence" value="ECO:0007669"/>
    <property type="project" value="UniProtKB-SubCell"/>
</dbReference>
<dbReference type="Pfam" id="PF03609">
    <property type="entry name" value="EII-Sor"/>
    <property type="match status" value="1"/>
</dbReference>
<keyword evidence="2" id="KW-0813">Transport</keyword>
<keyword evidence="7 9" id="KW-1133">Transmembrane helix</keyword>
<keyword evidence="11" id="KW-1185">Reference proteome</keyword>
<protein>
    <submittedName>
        <fullName evidence="10">PTS sugar transporter subunit IIC</fullName>
    </submittedName>
</protein>
<feature type="transmembrane region" description="Helical" evidence="9">
    <location>
        <begin position="180"/>
        <end position="200"/>
    </location>
</feature>
<evidence type="ECO:0000256" key="6">
    <source>
        <dbReference type="ARBA" id="ARBA00022692"/>
    </source>
</evidence>
<dbReference type="AlphaFoldDB" id="A0AAE3HFD6"/>
<organism evidence="10 11">
    <name type="scientific">Irregularibacter muris</name>
    <dbReference type="NCBI Taxonomy" id="1796619"/>
    <lineage>
        <taxon>Bacteria</taxon>
        <taxon>Bacillati</taxon>
        <taxon>Bacillota</taxon>
        <taxon>Clostridia</taxon>
        <taxon>Eubacteriales</taxon>
        <taxon>Eubacteriaceae</taxon>
        <taxon>Irregularibacter</taxon>
    </lineage>
</organism>
<dbReference type="PROSITE" id="PS51106">
    <property type="entry name" value="PTS_EIIC_TYPE_4"/>
    <property type="match status" value="1"/>
</dbReference>
<sequence>MSIIQAILLGVIYWISQNKVWYGFSNMRMPICLAPIIGLIFGDMETALVTGATLQMIYIGSIASGGNHPADEGIAACIAIPMAIQAGISPEVAVSIAVPVGLLGTFIDNIRKTINTGFVHLADKYADEGNAKGVRRAAFLYPLLVSFPLRFLPVFFASIYGPAAVQTFMDAVPGWVTHGLTIAGGILPALGFALTMITIGKTKYIPFFIIGFFIVAYSGLSIIGVSIFGLCIAYLYMTSNKAANKSQAEGGNL</sequence>
<feature type="transmembrane region" description="Helical" evidence="9">
    <location>
        <begin position="139"/>
        <end position="160"/>
    </location>
</feature>
<evidence type="ECO:0000256" key="9">
    <source>
        <dbReference type="SAM" id="Phobius"/>
    </source>
</evidence>
<keyword evidence="6 9" id="KW-0812">Transmembrane</keyword>
<dbReference type="PANTHER" id="PTHR32502">
    <property type="entry name" value="N-ACETYLGALACTOSAMINE PERMEASE II COMPONENT-RELATED"/>
    <property type="match status" value="1"/>
</dbReference>
<evidence type="ECO:0000256" key="8">
    <source>
        <dbReference type="ARBA" id="ARBA00023136"/>
    </source>
</evidence>
<dbReference type="Proteomes" id="UP001205748">
    <property type="component" value="Unassembled WGS sequence"/>
</dbReference>
<accession>A0AAE3HFD6</accession>
<evidence type="ECO:0000256" key="7">
    <source>
        <dbReference type="ARBA" id="ARBA00022989"/>
    </source>
</evidence>
<keyword evidence="5" id="KW-0598">Phosphotransferase system</keyword>
<dbReference type="InterPro" id="IPR050303">
    <property type="entry name" value="GatZ_KbaZ_carbometab"/>
</dbReference>
<feature type="transmembrane region" description="Helical" evidence="9">
    <location>
        <begin position="207"/>
        <end position="236"/>
    </location>
</feature>
<evidence type="ECO:0000313" key="10">
    <source>
        <dbReference type="EMBL" id="MCR1899111.1"/>
    </source>
</evidence>
<comment type="subcellular location">
    <subcellularLocation>
        <location evidence="1">Cell membrane</location>
        <topology evidence="1">Multi-pass membrane protein</topology>
    </subcellularLocation>
</comment>
<dbReference type="InterPro" id="IPR004700">
    <property type="entry name" value="PTS_IIC_man"/>
</dbReference>
<reference evidence="10" key="1">
    <citation type="submission" date="2022-07" db="EMBL/GenBank/DDBJ databases">
        <title>Enhanced cultured diversity of the mouse gut microbiota enables custom-made synthetic communities.</title>
        <authorList>
            <person name="Afrizal A."/>
        </authorList>
    </citation>
    <scope>NUCLEOTIDE SEQUENCE</scope>
    <source>
        <strain evidence="10">DSM 28593</strain>
    </source>
</reference>
<proteinExistence type="predicted"/>
<dbReference type="PANTHER" id="PTHR32502:SF8">
    <property type="entry name" value="N-ACETYLGALACTOSAMINE PERMEASE IIC COMPONENT 1"/>
    <property type="match status" value="1"/>
</dbReference>
<evidence type="ECO:0000256" key="1">
    <source>
        <dbReference type="ARBA" id="ARBA00004651"/>
    </source>
</evidence>
<keyword evidence="3" id="KW-1003">Cell membrane</keyword>
<evidence type="ECO:0000256" key="3">
    <source>
        <dbReference type="ARBA" id="ARBA00022475"/>
    </source>
</evidence>
<dbReference type="EMBL" id="JANKAS010000007">
    <property type="protein sequence ID" value="MCR1899111.1"/>
    <property type="molecule type" value="Genomic_DNA"/>
</dbReference>
<evidence type="ECO:0000256" key="4">
    <source>
        <dbReference type="ARBA" id="ARBA00022597"/>
    </source>
</evidence>
<evidence type="ECO:0000256" key="2">
    <source>
        <dbReference type="ARBA" id="ARBA00022448"/>
    </source>
</evidence>
<keyword evidence="4 10" id="KW-0762">Sugar transport</keyword>
<dbReference type="RefSeq" id="WP_257531121.1">
    <property type="nucleotide sequence ID" value="NZ_JANKAS010000007.1"/>
</dbReference>
<name>A0AAE3HFD6_9FIRM</name>